<keyword evidence="5" id="KW-1185">Reference proteome</keyword>
<evidence type="ECO:0000313" key="4">
    <source>
        <dbReference type="EMBL" id="RPB29641.1"/>
    </source>
</evidence>
<dbReference type="Gene3D" id="2.120.10.80">
    <property type="entry name" value="Kelch-type beta propeller"/>
    <property type="match status" value="1"/>
</dbReference>
<evidence type="ECO:0008006" key="6">
    <source>
        <dbReference type="Google" id="ProtNLM"/>
    </source>
</evidence>
<evidence type="ECO:0000256" key="2">
    <source>
        <dbReference type="SAM" id="Phobius"/>
    </source>
</evidence>
<dbReference type="InterPro" id="IPR015915">
    <property type="entry name" value="Kelch-typ_b-propeller"/>
</dbReference>
<accession>A0A3N4MCB3</accession>
<dbReference type="OrthoDB" id="10251809at2759"/>
<name>A0A3N4MCB3_9PEZI</name>
<gene>
    <name evidence="4" type="ORF">L211DRAFT_816468</name>
</gene>
<feature type="signal peptide" evidence="3">
    <location>
        <begin position="1"/>
        <end position="29"/>
    </location>
</feature>
<dbReference type="InParanoid" id="A0A3N4MCB3"/>
<keyword evidence="3" id="KW-0732">Signal</keyword>
<dbReference type="PANTHER" id="PTHR23244">
    <property type="entry name" value="KELCH REPEAT DOMAIN"/>
    <property type="match status" value="1"/>
</dbReference>
<sequence>MRLERPATSSMRYMVLAVVVLVIMGGVVSDEVELERLLGGVSVRDTDDNISLRQGRTRTEEKRQLKSSNSTNWNDVQANQIGMNEALGWDYDFCRIEWPRTAVVVDKLYVDGGILWLSPKGKGLKSIREINTRLIEIDISSVINQNNYTVRVISKPTSVSNVGAGQVFLPPPWPSPNNGRFYTFGGYFPSFNTSLDTYVQPPKDPQGELVSYDTKSDKWEKVSMAKDSDQVIWPQEGTSVSIPELGLGFYLGGFQNSSTNSVLEADEYRAVPGFLRLEWDIKDPTVPPKWKNESIPFDQTIGGSLVHIPNIGEKGILVKFGGFGVIAGDNIPMTGNPMGQIYIYDIAQATWHMQTASGGLDGDGIPTARGYTCNAMVPAKDNSSYNIYVYGGGGRGGGDGLDDMWVLSLPSFVWIKFWEKAGFRTNGMSCNLFNDNQILLVGPRVKRIGDDPDADQEQCRPLWSVYDITQSKWVTEFNPLDTGLAPVHRTISRVIGGGGSGNATLTKPKSGWKDSSLEAVFKYQKSPLSDNNNTNTNSSFNRAALIGGLAGGLFALLMLIAYCIKRRRQGQRTGGYSIFAGKKRSGGESTQELEAPLPMSTPPGGYSGQDRTKAAAEQRPQELPAPYPWAEREGMGENPSTSRSEMEGSWEHQYEGVVSRRQSGSR</sequence>
<dbReference type="STRING" id="1051890.A0A3N4MCB3"/>
<evidence type="ECO:0000256" key="1">
    <source>
        <dbReference type="SAM" id="MobiDB-lite"/>
    </source>
</evidence>
<keyword evidence="2" id="KW-0812">Transmembrane</keyword>
<feature type="transmembrane region" description="Helical" evidence="2">
    <location>
        <begin position="543"/>
        <end position="564"/>
    </location>
</feature>
<evidence type="ECO:0000256" key="3">
    <source>
        <dbReference type="SAM" id="SignalP"/>
    </source>
</evidence>
<proteinExistence type="predicted"/>
<feature type="region of interest" description="Disordered" evidence="1">
    <location>
        <begin position="577"/>
        <end position="666"/>
    </location>
</feature>
<feature type="compositionally biased region" description="Basic and acidic residues" evidence="1">
    <location>
        <begin position="644"/>
        <end position="654"/>
    </location>
</feature>
<reference evidence="4 5" key="1">
    <citation type="journal article" date="2018" name="Nat. Ecol. Evol.">
        <title>Pezizomycetes genomes reveal the molecular basis of ectomycorrhizal truffle lifestyle.</title>
        <authorList>
            <person name="Murat C."/>
            <person name="Payen T."/>
            <person name="Noel B."/>
            <person name="Kuo A."/>
            <person name="Morin E."/>
            <person name="Chen J."/>
            <person name="Kohler A."/>
            <person name="Krizsan K."/>
            <person name="Balestrini R."/>
            <person name="Da Silva C."/>
            <person name="Montanini B."/>
            <person name="Hainaut M."/>
            <person name="Levati E."/>
            <person name="Barry K.W."/>
            <person name="Belfiori B."/>
            <person name="Cichocki N."/>
            <person name="Clum A."/>
            <person name="Dockter R.B."/>
            <person name="Fauchery L."/>
            <person name="Guy J."/>
            <person name="Iotti M."/>
            <person name="Le Tacon F."/>
            <person name="Lindquist E.A."/>
            <person name="Lipzen A."/>
            <person name="Malagnac F."/>
            <person name="Mello A."/>
            <person name="Molinier V."/>
            <person name="Miyauchi S."/>
            <person name="Poulain J."/>
            <person name="Riccioni C."/>
            <person name="Rubini A."/>
            <person name="Sitrit Y."/>
            <person name="Splivallo R."/>
            <person name="Traeger S."/>
            <person name="Wang M."/>
            <person name="Zifcakova L."/>
            <person name="Wipf D."/>
            <person name="Zambonelli A."/>
            <person name="Paolocci F."/>
            <person name="Nowrousian M."/>
            <person name="Ottonello S."/>
            <person name="Baldrian P."/>
            <person name="Spatafora J.W."/>
            <person name="Henrissat B."/>
            <person name="Nagy L.G."/>
            <person name="Aury J.M."/>
            <person name="Wincker P."/>
            <person name="Grigoriev I.V."/>
            <person name="Bonfante P."/>
            <person name="Martin F.M."/>
        </authorList>
    </citation>
    <scope>NUCLEOTIDE SEQUENCE [LARGE SCALE GENOMIC DNA]</scope>
    <source>
        <strain evidence="4 5">ATCC MYA-4762</strain>
    </source>
</reference>
<protein>
    <recommendedName>
        <fullName evidence="6">Galactose oxidase</fullName>
    </recommendedName>
</protein>
<organism evidence="4 5">
    <name type="scientific">Terfezia boudieri ATCC MYA-4762</name>
    <dbReference type="NCBI Taxonomy" id="1051890"/>
    <lineage>
        <taxon>Eukaryota</taxon>
        <taxon>Fungi</taxon>
        <taxon>Dikarya</taxon>
        <taxon>Ascomycota</taxon>
        <taxon>Pezizomycotina</taxon>
        <taxon>Pezizomycetes</taxon>
        <taxon>Pezizales</taxon>
        <taxon>Pezizaceae</taxon>
        <taxon>Terfezia</taxon>
    </lineage>
</organism>
<evidence type="ECO:0000313" key="5">
    <source>
        <dbReference type="Proteomes" id="UP000267821"/>
    </source>
</evidence>
<feature type="chain" id="PRO_5017991297" description="Galactose oxidase" evidence="3">
    <location>
        <begin position="30"/>
        <end position="666"/>
    </location>
</feature>
<dbReference type="SUPFAM" id="SSF117281">
    <property type="entry name" value="Kelch motif"/>
    <property type="match status" value="1"/>
</dbReference>
<keyword evidence="2" id="KW-1133">Transmembrane helix</keyword>
<dbReference type="Proteomes" id="UP000267821">
    <property type="component" value="Unassembled WGS sequence"/>
</dbReference>
<dbReference type="AlphaFoldDB" id="A0A3N4MCB3"/>
<dbReference type="EMBL" id="ML121527">
    <property type="protein sequence ID" value="RPB29641.1"/>
    <property type="molecule type" value="Genomic_DNA"/>
</dbReference>
<feature type="compositionally biased region" description="Basic and acidic residues" evidence="1">
    <location>
        <begin position="610"/>
        <end position="620"/>
    </location>
</feature>
<keyword evidence="2" id="KW-0472">Membrane</keyword>